<protein>
    <recommendedName>
        <fullName evidence="7">GtrA/DPMS transmembrane domain-containing protein</fullName>
    </recommendedName>
</protein>
<dbReference type="Pfam" id="PF04138">
    <property type="entry name" value="GtrA_DPMS_TM"/>
    <property type="match status" value="1"/>
</dbReference>
<feature type="domain" description="GtrA/DPMS transmembrane" evidence="7">
    <location>
        <begin position="17"/>
        <end position="71"/>
    </location>
</feature>
<evidence type="ECO:0000313" key="8">
    <source>
        <dbReference type="EMBL" id="ALF58738.1"/>
    </source>
</evidence>
<evidence type="ECO:0000256" key="6">
    <source>
        <dbReference type="SAM" id="Phobius"/>
    </source>
</evidence>
<evidence type="ECO:0000256" key="3">
    <source>
        <dbReference type="ARBA" id="ARBA00022692"/>
    </source>
</evidence>
<keyword evidence="4 6" id="KW-1133">Transmembrane helix</keyword>
<comment type="subcellular location">
    <subcellularLocation>
        <location evidence="1">Membrane</location>
        <topology evidence="1">Multi-pass membrane protein</topology>
    </subcellularLocation>
</comment>
<reference evidence="8 9" key="1">
    <citation type="submission" date="2015-09" db="EMBL/GenBank/DDBJ databases">
        <title>Complete genome of Psychrobacter urativorans R10.10B.</title>
        <authorList>
            <person name="See-Too W.S."/>
            <person name="Chan K.G."/>
        </authorList>
    </citation>
    <scope>NUCLEOTIDE SEQUENCE [LARGE SCALE GENOMIC DNA]</scope>
    <source>
        <strain evidence="8 9">R10.10B</strain>
    </source>
</reference>
<keyword evidence="9" id="KW-1185">Reference proteome</keyword>
<dbReference type="EMBL" id="CP012678">
    <property type="protein sequence ID" value="ALF58738.1"/>
    <property type="molecule type" value="Genomic_DNA"/>
</dbReference>
<dbReference type="STRING" id="45610.AOC03_00640"/>
<sequence>MNKAATIISSSQQALWFLIVGASAALVHFLVLISIVNFTAMSPAWANVFAFLVAFVVSFTGHFYLTFRQKTVPIINNNYPQNTVSTYHSTKRDTLNASMPSTSMLSTLIKWFASSAAGFMANQGLFVLGLDWFGERYYMLIWLVVTGVITVMTFVLGKLWAFKS</sequence>
<evidence type="ECO:0000256" key="2">
    <source>
        <dbReference type="ARBA" id="ARBA00009399"/>
    </source>
</evidence>
<accession>A0A0M5MJ88</accession>
<evidence type="ECO:0000256" key="4">
    <source>
        <dbReference type="ARBA" id="ARBA00022989"/>
    </source>
</evidence>
<evidence type="ECO:0000256" key="1">
    <source>
        <dbReference type="ARBA" id="ARBA00004141"/>
    </source>
</evidence>
<name>A0A0M5MJ88_9GAMM</name>
<dbReference type="RefSeq" id="WP_062533134.1">
    <property type="nucleotide sequence ID" value="NZ_CP012678.1"/>
</dbReference>
<dbReference type="GO" id="GO:0000271">
    <property type="term" value="P:polysaccharide biosynthetic process"/>
    <property type="evidence" value="ECO:0007669"/>
    <property type="project" value="InterPro"/>
</dbReference>
<dbReference type="AlphaFoldDB" id="A0A0M5MJ88"/>
<dbReference type="PANTHER" id="PTHR38459">
    <property type="entry name" value="PROPHAGE BACTOPRENOL-LINKED GLUCOSE TRANSLOCASE HOMOLOG"/>
    <property type="match status" value="1"/>
</dbReference>
<dbReference type="InterPro" id="IPR007267">
    <property type="entry name" value="GtrA_DPMS_TM"/>
</dbReference>
<feature type="transmembrane region" description="Helical" evidence="6">
    <location>
        <begin position="15"/>
        <end position="38"/>
    </location>
</feature>
<keyword evidence="3 6" id="KW-0812">Transmembrane</keyword>
<organism evidence="8 9">
    <name type="scientific">Psychrobacter urativorans</name>
    <dbReference type="NCBI Taxonomy" id="45610"/>
    <lineage>
        <taxon>Bacteria</taxon>
        <taxon>Pseudomonadati</taxon>
        <taxon>Pseudomonadota</taxon>
        <taxon>Gammaproteobacteria</taxon>
        <taxon>Moraxellales</taxon>
        <taxon>Moraxellaceae</taxon>
        <taxon>Psychrobacter</taxon>
    </lineage>
</organism>
<keyword evidence="5 6" id="KW-0472">Membrane</keyword>
<dbReference type="Proteomes" id="UP000059847">
    <property type="component" value="Chromosome"/>
</dbReference>
<dbReference type="PANTHER" id="PTHR38459:SF1">
    <property type="entry name" value="PROPHAGE BACTOPRENOL-LINKED GLUCOSE TRANSLOCASE HOMOLOG"/>
    <property type="match status" value="1"/>
</dbReference>
<evidence type="ECO:0000313" key="9">
    <source>
        <dbReference type="Proteomes" id="UP000059847"/>
    </source>
</evidence>
<feature type="transmembrane region" description="Helical" evidence="6">
    <location>
        <begin position="140"/>
        <end position="161"/>
    </location>
</feature>
<proteinExistence type="inferred from homology"/>
<feature type="transmembrane region" description="Helical" evidence="6">
    <location>
        <begin position="44"/>
        <end position="65"/>
    </location>
</feature>
<gene>
    <name evidence="8" type="ORF">AOC03_00640</name>
</gene>
<feature type="transmembrane region" description="Helical" evidence="6">
    <location>
        <begin position="108"/>
        <end position="128"/>
    </location>
</feature>
<comment type="similarity">
    <text evidence="2">Belongs to the GtrA family.</text>
</comment>
<evidence type="ECO:0000256" key="5">
    <source>
        <dbReference type="ARBA" id="ARBA00023136"/>
    </source>
</evidence>
<dbReference type="KEGG" id="pur:AOC03_00640"/>
<dbReference type="GO" id="GO:0005886">
    <property type="term" value="C:plasma membrane"/>
    <property type="evidence" value="ECO:0007669"/>
    <property type="project" value="TreeGrafter"/>
</dbReference>
<dbReference type="InterPro" id="IPR051401">
    <property type="entry name" value="GtrA_CellWall_Glycosyl"/>
</dbReference>
<evidence type="ECO:0000259" key="7">
    <source>
        <dbReference type="Pfam" id="PF04138"/>
    </source>
</evidence>